<evidence type="ECO:0000313" key="1">
    <source>
        <dbReference type="EMBL" id="MFC4196599.1"/>
    </source>
</evidence>
<keyword evidence="2" id="KW-1185">Reference proteome</keyword>
<proteinExistence type="predicted"/>
<name>A0ABV8NLS5_9SPHI</name>
<dbReference type="RefSeq" id="WP_378959933.1">
    <property type="nucleotide sequence ID" value="NZ_JBHRXC010000001.1"/>
</dbReference>
<dbReference type="EMBL" id="JBHSBY010000035">
    <property type="protein sequence ID" value="MFC4196599.1"/>
    <property type="molecule type" value="Genomic_DNA"/>
</dbReference>
<evidence type="ECO:0000313" key="2">
    <source>
        <dbReference type="Proteomes" id="UP001595792"/>
    </source>
</evidence>
<organism evidence="1 2">
    <name type="scientific">Pedobacter jamesrossensis</name>
    <dbReference type="NCBI Taxonomy" id="1908238"/>
    <lineage>
        <taxon>Bacteria</taxon>
        <taxon>Pseudomonadati</taxon>
        <taxon>Bacteroidota</taxon>
        <taxon>Sphingobacteriia</taxon>
        <taxon>Sphingobacteriales</taxon>
        <taxon>Sphingobacteriaceae</taxon>
        <taxon>Pedobacter</taxon>
    </lineage>
</organism>
<comment type="caution">
    <text evidence="1">The sequence shown here is derived from an EMBL/GenBank/DDBJ whole genome shotgun (WGS) entry which is preliminary data.</text>
</comment>
<dbReference type="Proteomes" id="UP001595792">
    <property type="component" value="Unassembled WGS sequence"/>
</dbReference>
<reference evidence="2" key="1">
    <citation type="journal article" date="2019" name="Int. J. Syst. Evol. Microbiol.">
        <title>The Global Catalogue of Microorganisms (GCM) 10K type strain sequencing project: providing services to taxonomists for standard genome sequencing and annotation.</title>
        <authorList>
            <consortium name="The Broad Institute Genomics Platform"/>
            <consortium name="The Broad Institute Genome Sequencing Center for Infectious Disease"/>
            <person name="Wu L."/>
            <person name="Ma J."/>
        </authorList>
    </citation>
    <scope>NUCLEOTIDE SEQUENCE [LARGE SCALE GENOMIC DNA]</scope>
    <source>
        <strain evidence="2">CCM 8689</strain>
    </source>
</reference>
<accession>A0ABV8NLS5</accession>
<sequence>MTTLSTRRVKSRMTQKIIEMHNKGYEYDFQIIDGPRIVCLQDNVPFQHERVQICVIDQCFDSVSKQFKYIHTIETSCGRKGLLLDGRLFTSPQSNNYFMPES</sequence>
<gene>
    <name evidence="1" type="ORF">ACFOUY_07810</name>
</gene>
<protein>
    <submittedName>
        <fullName evidence="1">Uncharacterized protein</fullName>
    </submittedName>
</protein>